<evidence type="ECO:0000313" key="1">
    <source>
        <dbReference type="EMBL" id="MFI2471735.1"/>
    </source>
</evidence>
<accession>A0ABW7WT27</accession>
<keyword evidence="2" id="KW-1185">Reference proteome</keyword>
<evidence type="ECO:0000313" key="2">
    <source>
        <dbReference type="Proteomes" id="UP001611415"/>
    </source>
</evidence>
<gene>
    <name evidence="1" type="ORF">ACH49W_00005</name>
</gene>
<dbReference type="Proteomes" id="UP001611415">
    <property type="component" value="Unassembled WGS sequence"/>
</dbReference>
<protein>
    <recommendedName>
        <fullName evidence="3">Polymer-forming cytoskeletal protein</fullName>
    </recommendedName>
</protein>
<sequence>MTEAYRRVRGTLAASPLLVTDAIEVGFSFDDLDRRMANAPDSLDGESLWAWLDGPDQYRWAALSVLVDAYEPMSNEALQLAGRVVVPASGTPVIAGDVHIDGDLILKDQAMVFVLGRLTVTGSLVAEGADYSMIGARDIACHDGVTPGEVLAVEAIRCPGTFLFWNNDYSSRAQTYSGGVLVDFERHNMFGRVDVQRRLTDWDFAAAARVLGLAEDDDITTAYAAKLLHADAQGDA</sequence>
<proteinExistence type="predicted"/>
<organism evidence="1 2">
    <name type="scientific">Nocardia xishanensis</name>
    <dbReference type="NCBI Taxonomy" id="238964"/>
    <lineage>
        <taxon>Bacteria</taxon>
        <taxon>Bacillati</taxon>
        <taxon>Actinomycetota</taxon>
        <taxon>Actinomycetes</taxon>
        <taxon>Mycobacteriales</taxon>
        <taxon>Nocardiaceae</taxon>
        <taxon>Nocardia</taxon>
    </lineage>
</organism>
<name>A0ABW7WT27_9NOCA</name>
<reference evidence="1 2" key="1">
    <citation type="submission" date="2024-10" db="EMBL/GenBank/DDBJ databases">
        <title>The Natural Products Discovery Center: Release of the First 8490 Sequenced Strains for Exploring Actinobacteria Biosynthetic Diversity.</title>
        <authorList>
            <person name="Kalkreuter E."/>
            <person name="Kautsar S.A."/>
            <person name="Yang D."/>
            <person name="Bader C.D."/>
            <person name="Teijaro C.N."/>
            <person name="Fluegel L."/>
            <person name="Davis C.M."/>
            <person name="Simpson J.R."/>
            <person name="Lauterbach L."/>
            <person name="Steele A.D."/>
            <person name="Gui C."/>
            <person name="Meng S."/>
            <person name="Li G."/>
            <person name="Viehrig K."/>
            <person name="Ye F."/>
            <person name="Su P."/>
            <person name="Kiefer A.F."/>
            <person name="Nichols A."/>
            <person name="Cepeda A.J."/>
            <person name="Yan W."/>
            <person name="Fan B."/>
            <person name="Jiang Y."/>
            <person name="Adhikari A."/>
            <person name="Zheng C.-J."/>
            <person name="Schuster L."/>
            <person name="Cowan T.M."/>
            <person name="Smanski M.J."/>
            <person name="Chevrette M.G."/>
            <person name="De Carvalho L.P.S."/>
            <person name="Shen B."/>
        </authorList>
    </citation>
    <scope>NUCLEOTIDE SEQUENCE [LARGE SCALE GENOMIC DNA]</scope>
    <source>
        <strain evidence="1 2">NPDC019275</strain>
    </source>
</reference>
<evidence type="ECO:0008006" key="3">
    <source>
        <dbReference type="Google" id="ProtNLM"/>
    </source>
</evidence>
<comment type="caution">
    <text evidence="1">The sequence shown here is derived from an EMBL/GenBank/DDBJ whole genome shotgun (WGS) entry which is preliminary data.</text>
</comment>
<dbReference type="RefSeq" id="WP_397090232.1">
    <property type="nucleotide sequence ID" value="NZ_JBIRYO010000001.1"/>
</dbReference>
<dbReference type="EMBL" id="JBIRYO010000001">
    <property type="protein sequence ID" value="MFI2471735.1"/>
    <property type="molecule type" value="Genomic_DNA"/>
</dbReference>